<feature type="non-terminal residue" evidence="2">
    <location>
        <position position="297"/>
    </location>
</feature>
<protein>
    <submittedName>
        <fullName evidence="2">Uncharacterized protein</fullName>
    </submittedName>
</protein>
<gene>
    <name evidence="2" type="ORF">Agub_g14115</name>
</gene>
<evidence type="ECO:0000313" key="3">
    <source>
        <dbReference type="Proteomes" id="UP001054857"/>
    </source>
</evidence>
<evidence type="ECO:0000256" key="1">
    <source>
        <dbReference type="SAM" id="MobiDB-lite"/>
    </source>
</evidence>
<proteinExistence type="predicted"/>
<keyword evidence="3" id="KW-1185">Reference proteome</keyword>
<dbReference type="EMBL" id="BMAR01000053">
    <property type="protein sequence ID" value="GFR51673.1"/>
    <property type="molecule type" value="Genomic_DNA"/>
</dbReference>
<sequence>MESFEHAIVQGTHAISRPVALALHLCFGLTYATHLYRHRLEWAHGKWALNCFLFPLQGGHRHAVFQVFAWGLWGLSAAISVPIYVSLLAESEIGIREDASWFNVRSFMSMLGLRRPLIPLTHIDVASGAAAVSSLWGELFLLKALLVFDGSARLVQRGRGGKAPCKDLRADCRGGEKPTAAATATPGGKQNQASGVWNREQRHQQPHRKQHQQQATGCPPPGQPAGVPDGRRAVAHRLCAAAGAGAHAGHGVTRAVLLPGAVVRCHRRQQHARTGRPPEVLRGSSQQRGRGGAAGGR</sequence>
<dbReference type="Proteomes" id="UP001054857">
    <property type="component" value="Unassembled WGS sequence"/>
</dbReference>
<name>A0AAD3E1C4_9CHLO</name>
<organism evidence="2 3">
    <name type="scientific">Astrephomene gubernaculifera</name>
    <dbReference type="NCBI Taxonomy" id="47775"/>
    <lineage>
        <taxon>Eukaryota</taxon>
        <taxon>Viridiplantae</taxon>
        <taxon>Chlorophyta</taxon>
        <taxon>core chlorophytes</taxon>
        <taxon>Chlorophyceae</taxon>
        <taxon>CS clade</taxon>
        <taxon>Chlamydomonadales</taxon>
        <taxon>Astrephomenaceae</taxon>
        <taxon>Astrephomene</taxon>
    </lineage>
</organism>
<accession>A0AAD3E1C4</accession>
<evidence type="ECO:0000313" key="2">
    <source>
        <dbReference type="EMBL" id="GFR51673.1"/>
    </source>
</evidence>
<feature type="region of interest" description="Disordered" evidence="1">
    <location>
        <begin position="174"/>
        <end position="230"/>
    </location>
</feature>
<dbReference type="AlphaFoldDB" id="A0AAD3E1C4"/>
<comment type="caution">
    <text evidence="2">The sequence shown here is derived from an EMBL/GenBank/DDBJ whole genome shotgun (WGS) entry which is preliminary data.</text>
</comment>
<reference evidence="2 3" key="1">
    <citation type="journal article" date="2021" name="Sci. Rep.">
        <title>Genome sequencing of the multicellular alga Astrephomene provides insights into convergent evolution of germ-soma differentiation.</title>
        <authorList>
            <person name="Yamashita S."/>
            <person name="Yamamoto K."/>
            <person name="Matsuzaki R."/>
            <person name="Suzuki S."/>
            <person name="Yamaguchi H."/>
            <person name="Hirooka S."/>
            <person name="Minakuchi Y."/>
            <person name="Miyagishima S."/>
            <person name="Kawachi M."/>
            <person name="Toyoda A."/>
            <person name="Nozaki H."/>
        </authorList>
    </citation>
    <scope>NUCLEOTIDE SEQUENCE [LARGE SCALE GENOMIC DNA]</scope>
    <source>
        <strain evidence="2 3">NIES-4017</strain>
    </source>
</reference>
<feature type="region of interest" description="Disordered" evidence="1">
    <location>
        <begin position="267"/>
        <end position="297"/>
    </location>
</feature>